<evidence type="ECO:0008006" key="4">
    <source>
        <dbReference type="Google" id="ProtNLM"/>
    </source>
</evidence>
<feature type="region of interest" description="Disordered" evidence="1">
    <location>
        <begin position="87"/>
        <end position="134"/>
    </location>
</feature>
<proteinExistence type="predicted"/>
<comment type="caution">
    <text evidence="2">The sequence shown here is derived from an EMBL/GenBank/DDBJ whole genome shotgun (WGS) entry which is preliminary data.</text>
</comment>
<evidence type="ECO:0000256" key="1">
    <source>
        <dbReference type="SAM" id="MobiDB-lite"/>
    </source>
</evidence>
<dbReference type="EMBL" id="MU069448">
    <property type="protein sequence ID" value="KAF5843120.1"/>
    <property type="molecule type" value="Genomic_DNA"/>
</dbReference>
<keyword evidence="3" id="KW-1185">Reference proteome</keyword>
<reference evidence="2" key="1">
    <citation type="submission" date="2017-08" db="EMBL/GenBank/DDBJ databases">
        <authorList>
            <person name="Polle J.E."/>
            <person name="Barry K."/>
            <person name="Cushman J."/>
            <person name="Schmutz J."/>
            <person name="Tran D."/>
            <person name="Hathwaick L.T."/>
            <person name="Yim W.C."/>
            <person name="Jenkins J."/>
            <person name="Mckie-Krisberg Z.M."/>
            <person name="Prochnik S."/>
            <person name="Lindquist E."/>
            <person name="Dockter R.B."/>
            <person name="Adam C."/>
            <person name="Molina H."/>
            <person name="Bunkerborg J."/>
            <person name="Jin E."/>
            <person name="Buchheim M."/>
            <person name="Magnuson J."/>
        </authorList>
    </citation>
    <scope>NUCLEOTIDE SEQUENCE</scope>
    <source>
        <strain evidence="2">CCAP 19/18</strain>
    </source>
</reference>
<evidence type="ECO:0000313" key="2">
    <source>
        <dbReference type="EMBL" id="KAF5843120.1"/>
    </source>
</evidence>
<gene>
    <name evidence="2" type="ORF">DUNSADRAFT_2157</name>
</gene>
<name>A0ABQ7H8D5_DUNSA</name>
<evidence type="ECO:0000313" key="3">
    <source>
        <dbReference type="Proteomes" id="UP000815325"/>
    </source>
</evidence>
<accession>A0ABQ7H8D5</accession>
<protein>
    <recommendedName>
        <fullName evidence="4">Secreted protein</fullName>
    </recommendedName>
</protein>
<sequence>MAPACRRAVAGSCVRAVARAGAWLLSNFKRVLACCIKKPWTPLPTAPSAAHMDTRLQCTTRHKHHASSAACKLIFVPHPCGTKRHKTFFGLPEPDPNSATSRQRHTKLLHARQPFPSNMGAQRKQDALSRVSHR</sequence>
<dbReference type="Proteomes" id="UP000815325">
    <property type="component" value="Unassembled WGS sequence"/>
</dbReference>
<organism evidence="2 3">
    <name type="scientific">Dunaliella salina</name>
    <name type="common">Green alga</name>
    <name type="synonym">Protococcus salinus</name>
    <dbReference type="NCBI Taxonomy" id="3046"/>
    <lineage>
        <taxon>Eukaryota</taxon>
        <taxon>Viridiplantae</taxon>
        <taxon>Chlorophyta</taxon>
        <taxon>core chlorophytes</taxon>
        <taxon>Chlorophyceae</taxon>
        <taxon>CS clade</taxon>
        <taxon>Chlamydomonadales</taxon>
        <taxon>Dunaliellaceae</taxon>
        <taxon>Dunaliella</taxon>
    </lineage>
</organism>